<evidence type="ECO:0000313" key="4">
    <source>
        <dbReference type="Proteomes" id="UP000585272"/>
    </source>
</evidence>
<feature type="signal peptide" evidence="2">
    <location>
        <begin position="1"/>
        <end position="17"/>
    </location>
</feature>
<evidence type="ECO:0008006" key="5">
    <source>
        <dbReference type="Google" id="ProtNLM"/>
    </source>
</evidence>
<keyword evidence="2" id="KW-0732">Signal</keyword>
<feature type="compositionally biased region" description="Polar residues" evidence="1">
    <location>
        <begin position="24"/>
        <end position="33"/>
    </location>
</feature>
<dbReference type="Proteomes" id="UP000585272">
    <property type="component" value="Unassembled WGS sequence"/>
</dbReference>
<gene>
    <name evidence="3" type="ORF">BDZ31_002616</name>
</gene>
<keyword evidence="4" id="KW-1185">Reference proteome</keyword>
<dbReference type="PROSITE" id="PS51257">
    <property type="entry name" value="PROKAR_LIPOPROTEIN"/>
    <property type="match status" value="1"/>
</dbReference>
<protein>
    <recommendedName>
        <fullName evidence="5">DUF4352 domain-containing protein</fullName>
    </recommendedName>
</protein>
<evidence type="ECO:0000256" key="1">
    <source>
        <dbReference type="SAM" id="MobiDB-lite"/>
    </source>
</evidence>
<evidence type="ECO:0000256" key="2">
    <source>
        <dbReference type="SAM" id="SignalP"/>
    </source>
</evidence>
<reference evidence="3 4" key="1">
    <citation type="submission" date="2020-08" db="EMBL/GenBank/DDBJ databases">
        <title>Genomic Encyclopedia of Archaeal and Bacterial Type Strains, Phase II (KMG-II): from individual species to whole genera.</title>
        <authorList>
            <person name="Goeker M."/>
        </authorList>
    </citation>
    <scope>NUCLEOTIDE SEQUENCE [LARGE SCALE GENOMIC DNA]</scope>
    <source>
        <strain evidence="3 4">DSM 23288</strain>
    </source>
</reference>
<dbReference type="EMBL" id="JACHNU010000003">
    <property type="protein sequence ID" value="MBB4663027.1"/>
    <property type="molecule type" value="Genomic_DNA"/>
</dbReference>
<organism evidence="3 4">
    <name type="scientific">Conexibacter arvalis</name>
    <dbReference type="NCBI Taxonomy" id="912552"/>
    <lineage>
        <taxon>Bacteria</taxon>
        <taxon>Bacillati</taxon>
        <taxon>Actinomycetota</taxon>
        <taxon>Thermoleophilia</taxon>
        <taxon>Solirubrobacterales</taxon>
        <taxon>Conexibacteraceae</taxon>
        <taxon>Conexibacter</taxon>
    </lineage>
</organism>
<accession>A0A840IDJ2</accession>
<dbReference type="AlphaFoldDB" id="A0A840IDJ2"/>
<proteinExistence type="predicted"/>
<sequence>MPKILLSCLLGAAALIAAGCGGSNPTPDRTTTVAEDPAPVEQKNSGDDCDAKGINATEGKTGTCTIDDVTYRVVDRRDRLKLQRTTTALKDVYVLEEVGMPDGYAGEPVKPENGRFVVLRIGVRNNSNQPLEKALLAPSAALIVGRNEYASSDDGAAAYYQSMNLGLPQSNTIQPKTASDALVVFDLTPGVARAVNRRGSSLRLGSSNADESSLVGVIRLWK</sequence>
<feature type="region of interest" description="Disordered" evidence="1">
    <location>
        <begin position="22"/>
        <end position="54"/>
    </location>
</feature>
<name>A0A840IDJ2_9ACTN</name>
<dbReference type="RefSeq" id="WP_183342707.1">
    <property type="nucleotide sequence ID" value="NZ_JACHNU010000003.1"/>
</dbReference>
<comment type="caution">
    <text evidence="3">The sequence shown here is derived from an EMBL/GenBank/DDBJ whole genome shotgun (WGS) entry which is preliminary data.</text>
</comment>
<evidence type="ECO:0000313" key="3">
    <source>
        <dbReference type="EMBL" id="MBB4663027.1"/>
    </source>
</evidence>
<feature type="chain" id="PRO_5039532004" description="DUF4352 domain-containing protein" evidence="2">
    <location>
        <begin position="18"/>
        <end position="222"/>
    </location>
</feature>